<evidence type="ECO:0000256" key="1">
    <source>
        <dbReference type="SAM" id="SignalP"/>
    </source>
</evidence>
<comment type="caution">
    <text evidence="2">The sequence shown here is derived from an EMBL/GenBank/DDBJ whole genome shotgun (WGS) entry which is preliminary data.</text>
</comment>
<proteinExistence type="predicted"/>
<feature type="chain" id="PRO_5042135515" evidence="1">
    <location>
        <begin position="21"/>
        <end position="168"/>
    </location>
</feature>
<accession>A0AAD8YHP4</accession>
<name>A0AAD8YHP4_9STRA</name>
<keyword evidence="3" id="KW-1185">Reference proteome</keyword>
<dbReference type="AlphaFoldDB" id="A0AAD8YHP4"/>
<sequence length="168" mass="17715">MTRCTTLSLAAFLSIQSVGAFAPAATTNAAARASSTTAVNLVPEQSRQLVAFSQDYFAKKAKESASKASQLSSSRRSSSSFTAVATNLVTRLVGKESRSNDEISPTLTHAHHAEGEVVYPIVGSCLVEGRALPSADQVTACNLPLVAPEEEEVFGFWTCAQGGDSLWM</sequence>
<reference evidence="2" key="1">
    <citation type="submission" date="2023-06" db="EMBL/GenBank/DDBJ databases">
        <title>Survivors Of The Sea: Transcriptome response of Skeletonema marinoi to long-term dormancy.</title>
        <authorList>
            <person name="Pinder M.I.M."/>
            <person name="Kourtchenko O."/>
            <person name="Robertson E.K."/>
            <person name="Larsson T."/>
            <person name="Maumus F."/>
            <person name="Osuna-Cruz C.M."/>
            <person name="Vancaester E."/>
            <person name="Stenow R."/>
            <person name="Vandepoele K."/>
            <person name="Ploug H."/>
            <person name="Bruchert V."/>
            <person name="Godhe A."/>
            <person name="Topel M."/>
        </authorList>
    </citation>
    <scope>NUCLEOTIDE SEQUENCE</scope>
    <source>
        <strain evidence="2">R05AC</strain>
    </source>
</reference>
<gene>
    <name evidence="2" type="ORF">QTG54_004586</name>
</gene>
<evidence type="ECO:0000313" key="3">
    <source>
        <dbReference type="Proteomes" id="UP001224775"/>
    </source>
</evidence>
<organism evidence="2 3">
    <name type="scientific">Skeletonema marinoi</name>
    <dbReference type="NCBI Taxonomy" id="267567"/>
    <lineage>
        <taxon>Eukaryota</taxon>
        <taxon>Sar</taxon>
        <taxon>Stramenopiles</taxon>
        <taxon>Ochrophyta</taxon>
        <taxon>Bacillariophyta</taxon>
        <taxon>Coscinodiscophyceae</taxon>
        <taxon>Thalassiosirophycidae</taxon>
        <taxon>Thalassiosirales</taxon>
        <taxon>Skeletonemataceae</taxon>
        <taxon>Skeletonema</taxon>
        <taxon>Skeletonema marinoi-dohrnii complex</taxon>
    </lineage>
</organism>
<protein>
    <submittedName>
        <fullName evidence="2">Uncharacterized protein</fullName>
    </submittedName>
</protein>
<feature type="signal peptide" evidence="1">
    <location>
        <begin position="1"/>
        <end position="20"/>
    </location>
</feature>
<dbReference type="EMBL" id="JATAAI010000006">
    <property type="protein sequence ID" value="KAK1745295.1"/>
    <property type="molecule type" value="Genomic_DNA"/>
</dbReference>
<keyword evidence="1" id="KW-0732">Signal</keyword>
<evidence type="ECO:0000313" key="2">
    <source>
        <dbReference type="EMBL" id="KAK1745295.1"/>
    </source>
</evidence>
<dbReference type="Proteomes" id="UP001224775">
    <property type="component" value="Unassembled WGS sequence"/>
</dbReference>